<dbReference type="PANTHER" id="PTHR45947:SF3">
    <property type="entry name" value="SULFOQUINOVOSYL TRANSFERASE SQD2"/>
    <property type="match status" value="1"/>
</dbReference>
<evidence type="ECO:0000256" key="1">
    <source>
        <dbReference type="SAM" id="Phobius"/>
    </source>
</evidence>
<dbReference type="InterPro" id="IPR050194">
    <property type="entry name" value="Glycosyltransferase_grp1"/>
</dbReference>
<reference evidence="4" key="1">
    <citation type="submission" date="2023-07" db="EMBL/GenBank/DDBJ databases">
        <title>Chryseobacterium sp. GMJ5 Genome sequencing and assembly.</title>
        <authorList>
            <person name="Jung Y."/>
        </authorList>
    </citation>
    <scope>NUCLEOTIDE SEQUENCE [LARGE SCALE GENOMIC DNA]</scope>
    <source>
        <strain evidence="4">GMJ5</strain>
    </source>
</reference>
<keyword evidence="4" id="KW-1185">Reference proteome</keyword>
<dbReference type="Gene3D" id="3.40.50.2000">
    <property type="entry name" value="Glycogen Phosphorylase B"/>
    <property type="match status" value="2"/>
</dbReference>
<sequence>MKYIVVHAGRRDDYQVALALAEENALKFLVTDFYAPYDSILIGNLIKILPKSIQSKFLKRYKPGLSSTLVFISYLSIFYEILYILTRNIKYSTHKDKALGNAAKKLSVKHGIPVLSMNTYAKYAFEGNKIHPKVLFQFHPHTAFVKKILTEEMEINPISRKSLLQEYEFSVSDEILEHLSTEIHLADHIICASGVTAKSLLNERVSKDRIKVIPYGVDTSFYPYEKREIRENGSVFKVVFIGSLNQRKGITYLLEALDGLPNVELHIIGRGIFDMDLISKYRVKVSIHKNIPHDEMISILQNSHCFVLPSLVEGFGQVILEAMATGIPVIASENTIAADIIIDGENGFLIPIRNHAAIREKIQMLINHPERVQIIGDAGFQTSEKLNWKTFRAQIITDLKSLYYKK</sequence>
<dbReference type="InterPro" id="IPR001296">
    <property type="entry name" value="Glyco_trans_1"/>
</dbReference>
<accession>A0ABT2VZM9</accession>
<evidence type="ECO:0000313" key="3">
    <source>
        <dbReference type="EMBL" id="MCU7615089.1"/>
    </source>
</evidence>
<feature type="transmembrane region" description="Helical" evidence="1">
    <location>
        <begin position="64"/>
        <end position="85"/>
    </location>
</feature>
<keyword evidence="1" id="KW-0472">Membrane</keyword>
<keyword evidence="1" id="KW-1133">Transmembrane helix</keyword>
<dbReference type="Proteomes" id="UP001208114">
    <property type="component" value="Unassembled WGS sequence"/>
</dbReference>
<keyword evidence="1" id="KW-0812">Transmembrane</keyword>
<dbReference type="CDD" id="cd03801">
    <property type="entry name" value="GT4_PimA-like"/>
    <property type="match status" value="1"/>
</dbReference>
<name>A0ABT2VZM9_9FLAO</name>
<dbReference type="Pfam" id="PF00534">
    <property type="entry name" value="Glycos_transf_1"/>
    <property type="match status" value="1"/>
</dbReference>
<dbReference type="RefSeq" id="WP_262991112.1">
    <property type="nucleotide sequence ID" value="NZ_JAOTEN010000003.1"/>
</dbReference>
<proteinExistence type="predicted"/>
<protein>
    <submittedName>
        <fullName evidence="3">Glycosyltransferase family 4 protein</fullName>
    </submittedName>
</protein>
<gene>
    <name evidence="3" type="ORF">N0B16_11625</name>
</gene>
<dbReference type="PANTHER" id="PTHR45947">
    <property type="entry name" value="SULFOQUINOVOSYL TRANSFERASE SQD2"/>
    <property type="match status" value="1"/>
</dbReference>
<comment type="caution">
    <text evidence="3">The sequence shown here is derived from an EMBL/GenBank/DDBJ whole genome shotgun (WGS) entry which is preliminary data.</text>
</comment>
<organism evidence="3 4">
    <name type="scientific">Chryseobacterium gilvum</name>
    <dbReference type="NCBI Taxonomy" id="2976534"/>
    <lineage>
        <taxon>Bacteria</taxon>
        <taxon>Pseudomonadati</taxon>
        <taxon>Bacteroidota</taxon>
        <taxon>Flavobacteriia</taxon>
        <taxon>Flavobacteriales</taxon>
        <taxon>Weeksellaceae</taxon>
        <taxon>Chryseobacterium group</taxon>
        <taxon>Chryseobacterium</taxon>
    </lineage>
</organism>
<dbReference type="EMBL" id="JAOTEN010000003">
    <property type="protein sequence ID" value="MCU7615089.1"/>
    <property type="molecule type" value="Genomic_DNA"/>
</dbReference>
<dbReference type="SUPFAM" id="SSF53756">
    <property type="entry name" value="UDP-Glycosyltransferase/glycogen phosphorylase"/>
    <property type="match status" value="1"/>
</dbReference>
<evidence type="ECO:0000313" key="4">
    <source>
        <dbReference type="Proteomes" id="UP001208114"/>
    </source>
</evidence>
<feature type="domain" description="Glycosyl transferase family 1" evidence="2">
    <location>
        <begin position="226"/>
        <end position="379"/>
    </location>
</feature>
<evidence type="ECO:0000259" key="2">
    <source>
        <dbReference type="Pfam" id="PF00534"/>
    </source>
</evidence>